<proteinExistence type="predicted"/>
<reference evidence="2" key="1">
    <citation type="journal article" date="2019" name="Int. J. Syst. Evol. Microbiol.">
        <title>The Global Catalogue of Microorganisms (GCM) 10K type strain sequencing project: providing services to taxonomists for standard genome sequencing and annotation.</title>
        <authorList>
            <consortium name="The Broad Institute Genomics Platform"/>
            <consortium name="The Broad Institute Genome Sequencing Center for Infectious Disease"/>
            <person name="Wu L."/>
            <person name="Ma J."/>
        </authorList>
    </citation>
    <scope>NUCLEOTIDE SEQUENCE [LARGE SCALE GENOMIC DNA]</scope>
    <source>
        <strain evidence="2">NBRC 107710</strain>
    </source>
</reference>
<keyword evidence="2" id="KW-1185">Reference proteome</keyword>
<gene>
    <name evidence="1" type="ORF">GCM10007884_17870</name>
</gene>
<evidence type="ECO:0000313" key="2">
    <source>
        <dbReference type="Proteomes" id="UP001156881"/>
    </source>
</evidence>
<dbReference type="EMBL" id="BSPG01000007">
    <property type="protein sequence ID" value="GLS43802.1"/>
    <property type="molecule type" value="Genomic_DNA"/>
</dbReference>
<evidence type="ECO:0000313" key="1">
    <source>
        <dbReference type="EMBL" id="GLS43802.1"/>
    </source>
</evidence>
<organism evidence="1 2">
    <name type="scientific">Methylobacterium brachythecii</name>
    <dbReference type="NCBI Taxonomy" id="1176177"/>
    <lineage>
        <taxon>Bacteria</taxon>
        <taxon>Pseudomonadati</taxon>
        <taxon>Pseudomonadota</taxon>
        <taxon>Alphaproteobacteria</taxon>
        <taxon>Hyphomicrobiales</taxon>
        <taxon>Methylobacteriaceae</taxon>
        <taxon>Methylobacterium</taxon>
    </lineage>
</organism>
<name>A0ABQ6D6K2_9HYPH</name>
<protein>
    <submittedName>
        <fullName evidence="1">Uncharacterized protein</fullName>
    </submittedName>
</protein>
<sequence length="77" mass="8358">MRPVTVMARELISGCCAVDMVMPLGWCGRLAPPLPIDIPRTVEASPFRQGTAKKSWLSSDKRGRLGPCGGDCRMVRA</sequence>
<accession>A0ABQ6D6K2</accession>
<comment type="caution">
    <text evidence="1">The sequence shown here is derived from an EMBL/GenBank/DDBJ whole genome shotgun (WGS) entry which is preliminary data.</text>
</comment>
<dbReference type="Proteomes" id="UP001156881">
    <property type="component" value="Unassembled WGS sequence"/>
</dbReference>